<feature type="compositionally biased region" description="Low complexity" evidence="6">
    <location>
        <begin position="134"/>
        <end position="189"/>
    </location>
</feature>
<proteinExistence type="predicted"/>
<feature type="region of interest" description="Disordered" evidence="6">
    <location>
        <begin position="773"/>
        <end position="843"/>
    </location>
</feature>
<accession>A0A164SX42</accession>
<dbReference type="AlphaFoldDB" id="A0A164SX42"/>
<keyword evidence="9" id="KW-1185">Reference proteome</keyword>
<protein>
    <recommendedName>
        <fullName evidence="7">Zinc-finger domain-containing protein</fullName>
    </recommendedName>
</protein>
<evidence type="ECO:0000256" key="6">
    <source>
        <dbReference type="SAM" id="MobiDB-lite"/>
    </source>
</evidence>
<dbReference type="GO" id="GO:0003712">
    <property type="term" value="F:transcription coregulator activity"/>
    <property type="evidence" value="ECO:0007669"/>
    <property type="project" value="TreeGrafter"/>
</dbReference>
<dbReference type="OrthoDB" id="298344at2759"/>
<gene>
    <name evidence="8" type="ORF">SISNIDRAFT_550883</name>
</gene>
<feature type="compositionally biased region" description="Polar residues" evidence="6">
    <location>
        <begin position="25"/>
        <end position="37"/>
    </location>
</feature>
<dbReference type="PANTHER" id="PTHR12549:SF38">
    <property type="entry name" value="JMJC DOMAIN-CONTAINING HISTONE DEMETHYLASE 2, ISOFORM A"/>
    <property type="match status" value="1"/>
</dbReference>
<comment type="subcellular location">
    <subcellularLocation>
        <location evidence="1">Nucleus</location>
    </subcellularLocation>
</comment>
<feature type="region of interest" description="Disordered" evidence="6">
    <location>
        <begin position="559"/>
        <end position="600"/>
    </location>
</feature>
<dbReference type="STRING" id="1314777.A0A164SX42"/>
<feature type="domain" description="Zinc-finger" evidence="7">
    <location>
        <begin position="481"/>
        <end position="547"/>
    </location>
</feature>
<name>A0A164SX42_9AGAM</name>
<feature type="compositionally biased region" description="Low complexity" evidence="6">
    <location>
        <begin position="220"/>
        <end position="229"/>
    </location>
</feature>
<feature type="compositionally biased region" description="Polar residues" evidence="6">
    <location>
        <begin position="72"/>
        <end position="116"/>
    </location>
</feature>
<evidence type="ECO:0000256" key="4">
    <source>
        <dbReference type="ARBA" id="ARBA00023163"/>
    </source>
</evidence>
<feature type="region of interest" description="Disordered" evidence="6">
    <location>
        <begin position="952"/>
        <end position="1007"/>
    </location>
</feature>
<dbReference type="GO" id="GO:0032454">
    <property type="term" value="F:histone H3K9 demethylase activity"/>
    <property type="evidence" value="ECO:0007669"/>
    <property type="project" value="InterPro"/>
</dbReference>
<feature type="compositionally biased region" description="Basic residues" evidence="6">
    <location>
        <begin position="808"/>
        <end position="817"/>
    </location>
</feature>
<feature type="compositionally biased region" description="Polar residues" evidence="6">
    <location>
        <begin position="374"/>
        <end position="392"/>
    </location>
</feature>
<dbReference type="GO" id="GO:0006357">
    <property type="term" value="P:regulation of transcription by RNA polymerase II"/>
    <property type="evidence" value="ECO:0007669"/>
    <property type="project" value="TreeGrafter"/>
</dbReference>
<feature type="compositionally biased region" description="Acidic residues" evidence="6">
    <location>
        <begin position="1"/>
        <end position="12"/>
    </location>
</feature>
<dbReference type="InterPro" id="IPR045109">
    <property type="entry name" value="LSDs-like"/>
</dbReference>
<feature type="region of interest" description="Disordered" evidence="6">
    <location>
        <begin position="366"/>
        <end position="479"/>
    </location>
</feature>
<feature type="compositionally biased region" description="Basic and acidic residues" evidence="6">
    <location>
        <begin position="303"/>
        <end position="312"/>
    </location>
</feature>
<feature type="compositionally biased region" description="Basic residues" evidence="6">
    <location>
        <begin position="584"/>
        <end position="595"/>
    </location>
</feature>
<evidence type="ECO:0000256" key="1">
    <source>
        <dbReference type="ARBA" id="ARBA00004123"/>
    </source>
</evidence>
<keyword evidence="2" id="KW-0479">Metal-binding</keyword>
<evidence type="ECO:0000313" key="8">
    <source>
        <dbReference type="EMBL" id="KZS91883.1"/>
    </source>
</evidence>
<dbReference type="GO" id="GO:0000785">
    <property type="term" value="C:chromatin"/>
    <property type="evidence" value="ECO:0007669"/>
    <property type="project" value="TreeGrafter"/>
</dbReference>
<keyword evidence="4" id="KW-0804">Transcription</keyword>
<dbReference type="InterPro" id="IPR018866">
    <property type="entry name" value="Znf-4CXXC_R1"/>
</dbReference>
<dbReference type="GO" id="GO:0000118">
    <property type="term" value="C:histone deacetylase complex"/>
    <property type="evidence" value="ECO:0007669"/>
    <property type="project" value="TreeGrafter"/>
</dbReference>
<sequence length="1031" mass="112181">MTENDVSLEMDGVEYLRTQRKPRQSSRLSNKASQRNGSLGVVDGGGEQSGTGEEEEGSGRKFKRRRIDSQERSITQPKSRSGSRAISKPVVTNPTPFQLDQASRYPSPTPSVQSNIVIRAKRPPTRQSSVLINTSSSPELPPSSTLSRESSPLTILSSSSRAPSRAPAIEPSSTHLNGTTSSPSPSTSSLKWGPKKPAINDEVLCDNRVVKRSARRSRSTSRSATSKATTPPPHPSSSVSLTQPPISAPIVVDSESESDHPGLTTPVVDRSHPTPTRPRPTPRKKLAILELGLGSDSENDETPQEKRAREIAEIVASKSPRKDREKYASSRRRQPDQSHSPSLSLIHDLHRLNDSDPEHDVMVIPSRAILENTAGPSTRPATSRSRPVSISASEDDVELVETQTQRDYSESPELGDMSSFARYQPTPTRPKAPSVQKEDDHDVESDNPVEVVIPKSTVKASPSKPKFGPKRGKRPTKETEGLTTCHQCRTTKPYKLMQCSNCPFKWCKCLTRWYQVEYDPEMTDLNCPKCRDVCSCSFCRRKNGVVHVSFNLYTETPAYDPSQIEDDPFPRNKDKTSSPSKPGPKPKFKSKKLPTRGKSWDSDFAGTSEEAFNISQSSASFSVHSEVDPDSEEVEEVEEILELIPALPPPTPEEIADHAHRVNVHKSEHARRLKWLDLVASRGGTLYVGENRLSEHLDERERKRERKGKGEGYMKLERGRRYVVGEPAPLRRPPRVVELLGGEKEASVGALSKWKGKEKEVVGYRVTKVVESTTKTSAKGKGKATKKPEANSNSNVKLPSSILVPPKRPPKNVHSYRHSQEPEMTLTSSPPAPTRLSADSRGSSIEAQLWPGANSGYNPEPSFTHNVDAEDDLAALGYPRQGIGHGSGVDEWETMDQGISFDELIHSDMAADSQQSNGAFAGNGDAMGMELVEGWRTMSPADLSETSYEYRLGSGSKSASGSSGGGVASTSTSLPPKNGDGGDVKAKGSSKAAPKVSAATTSSTGFSQTDLTKVLQASLGAVGFSIPSEVS</sequence>
<reference evidence="8 9" key="1">
    <citation type="journal article" date="2016" name="Mol. Biol. Evol.">
        <title>Comparative Genomics of Early-Diverging Mushroom-Forming Fungi Provides Insights into the Origins of Lignocellulose Decay Capabilities.</title>
        <authorList>
            <person name="Nagy L.G."/>
            <person name="Riley R."/>
            <person name="Tritt A."/>
            <person name="Adam C."/>
            <person name="Daum C."/>
            <person name="Floudas D."/>
            <person name="Sun H."/>
            <person name="Yadav J.S."/>
            <person name="Pangilinan J."/>
            <person name="Larsson K.H."/>
            <person name="Matsuura K."/>
            <person name="Barry K."/>
            <person name="Labutti K."/>
            <person name="Kuo R."/>
            <person name="Ohm R.A."/>
            <person name="Bhattacharya S.S."/>
            <person name="Shirouzu T."/>
            <person name="Yoshinaga Y."/>
            <person name="Martin F.M."/>
            <person name="Grigoriev I.V."/>
            <person name="Hibbett D.S."/>
        </authorList>
    </citation>
    <scope>NUCLEOTIDE SEQUENCE [LARGE SCALE GENOMIC DNA]</scope>
    <source>
        <strain evidence="8 9">HHB9708</strain>
    </source>
</reference>
<evidence type="ECO:0000259" key="7">
    <source>
        <dbReference type="Pfam" id="PF10497"/>
    </source>
</evidence>
<feature type="region of interest" description="Disordered" evidence="6">
    <location>
        <begin position="1"/>
        <end position="345"/>
    </location>
</feature>
<feature type="compositionally biased region" description="Basic and acidic residues" evidence="6">
    <location>
        <begin position="320"/>
        <end position="336"/>
    </location>
</feature>
<feature type="compositionally biased region" description="Polar residues" evidence="6">
    <location>
        <begin position="998"/>
        <end position="1007"/>
    </location>
</feature>
<dbReference type="Proteomes" id="UP000076722">
    <property type="component" value="Unassembled WGS sequence"/>
</dbReference>
<keyword evidence="3" id="KW-0805">Transcription regulation</keyword>
<dbReference type="EMBL" id="KV419413">
    <property type="protein sequence ID" value="KZS91883.1"/>
    <property type="molecule type" value="Genomic_DNA"/>
</dbReference>
<evidence type="ECO:0000256" key="3">
    <source>
        <dbReference type="ARBA" id="ARBA00023015"/>
    </source>
</evidence>
<dbReference type="GO" id="GO:0046872">
    <property type="term" value="F:metal ion binding"/>
    <property type="evidence" value="ECO:0007669"/>
    <property type="project" value="UniProtKB-KW"/>
</dbReference>
<evidence type="ECO:0000256" key="2">
    <source>
        <dbReference type="ARBA" id="ARBA00022723"/>
    </source>
</evidence>
<feature type="compositionally biased region" description="Basic residues" evidence="6">
    <location>
        <begin position="210"/>
        <end position="219"/>
    </location>
</feature>
<dbReference type="GO" id="GO:0031490">
    <property type="term" value="F:chromatin DNA binding"/>
    <property type="evidence" value="ECO:0007669"/>
    <property type="project" value="TreeGrafter"/>
</dbReference>
<evidence type="ECO:0000313" key="9">
    <source>
        <dbReference type="Proteomes" id="UP000076722"/>
    </source>
</evidence>
<evidence type="ECO:0000256" key="5">
    <source>
        <dbReference type="ARBA" id="ARBA00023242"/>
    </source>
</evidence>
<dbReference type="Pfam" id="PF10497">
    <property type="entry name" value="zf-4CXXC_R1"/>
    <property type="match status" value="1"/>
</dbReference>
<organism evidence="8 9">
    <name type="scientific">Sistotremastrum niveocremeum HHB9708</name>
    <dbReference type="NCBI Taxonomy" id="1314777"/>
    <lineage>
        <taxon>Eukaryota</taxon>
        <taxon>Fungi</taxon>
        <taxon>Dikarya</taxon>
        <taxon>Basidiomycota</taxon>
        <taxon>Agaricomycotina</taxon>
        <taxon>Agaricomycetes</taxon>
        <taxon>Sistotremastrales</taxon>
        <taxon>Sistotremastraceae</taxon>
        <taxon>Sertulicium</taxon>
        <taxon>Sertulicium niveocremeum</taxon>
    </lineage>
</organism>
<keyword evidence="5" id="KW-0539">Nucleus</keyword>
<dbReference type="PANTHER" id="PTHR12549">
    <property type="entry name" value="JMJC DOMAIN-CONTAINING HISTONE DEMETHYLATION PROTEIN"/>
    <property type="match status" value="1"/>
</dbReference>